<dbReference type="InterPro" id="IPR036186">
    <property type="entry name" value="Serpin_sf"/>
</dbReference>
<keyword evidence="7" id="KW-0325">Glycoprotein</keyword>
<dbReference type="InterPro" id="IPR000215">
    <property type="entry name" value="Serpin_fam"/>
</dbReference>
<dbReference type="AlphaFoldDB" id="A0A3R7SJG7"/>
<dbReference type="InterPro" id="IPR042178">
    <property type="entry name" value="Serpin_sf_1"/>
</dbReference>
<comment type="similarity">
    <text evidence="2 8">Belongs to the serpin family.</text>
</comment>
<evidence type="ECO:0000256" key="4">
    <source>
        <dbReference type="ARBA" id="ARBA00022690"/>
    </source>
</evidence>
<organism evidence="10 11">
    <name type="scientific">Penaeus vannamei</name>
    <name type="common">Whiteleg shrimp</name>
    <name type="synonym">Litopenaeus vannamei</name>
    <dbReference type="NCBI Taxonomy" id="6689"/>
    <lineage>
        <taxon>Eukaryota</taxon>
        <taxon>Metazoa</taxon>
        <taxon>Ecdysozoa</taxon>
        <taxon>Arthropoda</taxon>
        <taxon>Crustacea</taxon>
        <taxon>Multicrustacea</taxon>
        <taxon>Malacostraca</taxon>
        <taxon>Eumalacostraca</taxon>
        <taxon>Eucarida</taxon>
        <taxon>Decapoda</taxon>
        <taxon>Dendrobranchiata</taxon>
        <taxon>Penaeoidea</taxon>
        <taxon>Penaeidae</taxon>
        <taxon>Penaeus</taxon>
    </lineage>
</organism>
<name>A0A3R7SJG7_PENVA</name>
<gene>
    <name evidence="10" type="ORF">C7M84_018531</name>
</gene>
<evidence type="ECO:0000256" key="6">
    <source>
        <dbReference type="ARBA" id="ARBA00022900"/>
    </source>
</evidence>
<keyword evidence="4" id="KW-0646">Protease inhibitor</keyword>
<dbReference type="FunFam" id="2.30.39.10:FF:000030">
    <property type="entry name" value="Serpin 2"/>
    <property type="match status" value="1"/>
</dbReference>
<dbReference type="InterPro" id="IPR023795">
    <property type="entry name" value="Serpin_CS"/>
</dbReference>
<dbReference type="Proteomes" id="UP000283509">
    <property type="component" value="Unassembled WGS sequence"/>
</dbReference>
<dbReference type="Pfam" id="PF00079">
    <property type="entry name" value="Serpin"/>
    <property type="match status" value="1"/>
</dbReference>
<keyword evidence="6" id="KW-0722">Serine protease inhibitor</keyword>
<dbReference type="GO" id="GO:0005615">
    <property type="term" value="C:extracellular space"/>
    <property type="evidence" value="ECO:0007669"/>
    <property type="project" value="InterPro"/>
</dbReference>
<feature type="domain" description="Serpin" evidence="9">
    <location>
        <begin position="6"/>
        <end position="332"/>
    </location>
</feature>
<evidence type="ECO:0000256" key="8">
    <source>
        <dbReference type="RuleBase" id="RU000411"/>
    </source>
</evidence>
<protein>
    <submittedName>
        <fullName evidence="10">Putative serine proteinase inhibitor</fullName>
    </submittedName>
</protein>
<dbReference type="SMART" id="SM00093">
    <property type="entry name" value="SERPIN"/>
    <property type="match status" value="1"/>
</dbReference>
<evidence type="ECO:0000256" key="1">
    <source>
        <dbReference type="ARBA" id="ARBA00004613"/>
    </source>
</evidence>
<dbReference type="GO" id="GO:0004867">
    <property type="term" value="F:serine-type endopeptidase inhibitor activity"/>
    <property type="evidence" value="ECO:0007669"/>
    <property type="project" value="UniProtKB-KW"/>
</dbReference>
<accession>A0A3R7SJG7</accession>
<dbReference type="Gene3D" id="2.30.39.10">
    <property type="entry name" value="Alpha-1-antitrypsin, domain 1"/>
    <property type="match status" value="1"/>
</dbReference>
<dbReference type="InterPro" id="IPR042185">
    <property type="entry name" value="Serpin_sf_2"/>
</dbReference>
<evidence type="ECO:0000313" key="11">
    <source>
        <dbReference type="Proteomes" id="UP000283509"/>
    </source>
</evidence>
<dbReference type="InterPro" id="IPR023796">
    <property type="entry name" value="Serpin_dom"/>
</dbReference>
<sequence length="334" mass="38229">MVSFAFDLFRELLDRAPTEGNLFFSPYSVWNGLVLAYLGAEGKTRQEMEEVMGVREKVSTLKTWWLLERMYKSRQVKNSFNTFVLANRVFVDARVPLSACAADILNEQIQVVNFLKYRDATSLINKYTFENTHGLISNVVNEREIYQAIMVMVNVAAFKGLWRHQFRVNDTYYGNFYVTAEKYVQVPMMKQEGQFRNGVSRDLGARVLELPYADGPFTMYVFLPSGDVKDLLSRLNPASFRSAITNMWHHQVTVHLPRFTLHSSIKGDLKLALYKLGIRELFSESADLTSLAPRGSLVPPPPSSFVCDRPFVFVIYDSQTGNFVFVGVFRNPAF</sequence>
<keyword evidence="5" id="KW-0732">Signal</keyword>
<proteinExistence type="inferred from homology"/>
<evidence type="ECO:0000256" key="3">
    <source>
        <dbReference type="ARBA" id="ARBA00022525"/>
    </source>
</evidence>
<dbReference type="EMBL" id="QCYY01003417">
    <property type="protein sequence ID" value="ROT63583.1"/>
    <property type="molecule type" value="Genomic_DNA"/>
</dbReference>
<dbReference type="SUPFAM" id="SSF56574">
    <property type="entry name" value="Serpins"/>
    <property type="match status" value="1"/>
</dbReference>
<reference evidence="10 11" key="2">
    <citation type="submission" date="2019-01" db="EMBL/GenBank/DDBJ databases">
        <title>The decoding of complex shrimp genome reveals the adaptation for benthos swimmer, frequently molting mechanism and breeding impact on genome.</title>
        <authorList>
            <person name="Sun Y."/>
            <person name="Gao Y."/>
            <person name="Yu Y."/>
        </authorList>
    </citation>
    <scope>NUCLEOTIDE SEQUENCE [LARGE SCALE GENOMIC DNA]</scope>
    <source>
        <tissue evidence="10">Muscle</tissue>
    </source>
</reference>
<dbReference type="PROSITE" id="PS00284">
    <property type="entry name" value="SERPIN"/>
    <property type="match status" value="1"/>
</dbReference>
<dbReference type="PANTHER" id="PTHR11461:SF278">
    <property type="entry name" value="SERINE PROTEASE INHIBITOR 88EA"/>
    <property type="match status" value="1"/>
</dbReference>
<dbReference type="Gene3D" id="3.30.497.10">
    <property type="entry name" value="Antithrombin, subunit I, domain 2"/>
    <property type="match status" value="1"/>
</dbReference>
<evidence type="ECO:0000256" key="2">
    <source>
        <dbReference type="ARBA" id="ARBA00009500"/>
    </source>
</evidence>
<keyword evidence="11" id="KW-1185">Reference proteome</keyword>
<evidence type="ECO:0000256" key="5">
    <source>
        <dbReference type="ARBA" id="ARBA00022729"/>
    </source>
</evidence>
<evidence type="ECO:0000313" key="10">
    <source>
        <dbReference type="EMBL" id="ROT63583.1"/>
    </source>
</evidence>
<evidence type="ECO:0000259" key="9">
    <source>
        <dbReference type="SMART" id="SM00093"/>
    </source>
</evidence>
<evidence type="ECO:0000256" key="7">
    <source>
        <dbReference type="ARBA" id="ARBA00023180"/>
    </source>
</evidence>
<reference evidence="10 11" key="1">
    <citation type="submission" date="2018-04" db="EMBL/GenBank/DDBJ databases">
        <authorList>
            <person name="Zhang X."/>
            <person name="Yuan J."/>
            <person name="Li F."/>
            <person name="Xiang J."/>
        </authorList>
    </citation>
    <scope>NUCLEOTIDE SEQUENCE [LARGE SCALE GENOMIC DNA]</scope>
    <source>
        <tissue evidence="10">Muscle</tissue>
    </source>
</reference>
<comment type="caution">
    <text evidence="10">The sequence shown here is derived from an EMBL/GenBank/DDBJ whole genome shotgun (WGS) entry which is preliminary data.</text>
</comment>
<comment type="subcellular location">
    <subcellularLocation>
        <location evidence="1">Secreted</location>
    </subcellularLocation>
</comment>
<dbReference type="OrthoDB" id="671595at2759"/>
<dbReference type="PANTHER" id="PTHR11461">
    <property type="entry name" value="SERINE PROTEASE INHIBITOR, SERPIN"/>
    <property type="match status" value="1"/>
</dbReference>
<keyword evidence="3" id="KW-0964">Secreted</keyword>